<keyword evidence="5 12" id="KW-0812">Transmembrane</keyword>
<dbReference type="PANTHER" id="PTHR21248">
    <property type="entry name" value="CARDIOLIPIN SYNTHASE"/>
    <property type="match status" value="1"/>
</dbReference>
<dbReference type="GO" id="GO:0032049">
    <property type="term" value="P:cardiolipin biosynthetic process"/>
    <property type="evidence" value="ECO:0007669"/>
    <property type="project" value="UniProtKB-UniRule"/>
</dbReference>
<evidence type="ECO:0000256" key="7">
    <source>
        <dbReference type="ARBA" id="ARBA00022989"/>
    </source>
</evidence>
<evidence type="ECO:0000256" key="4">
    <source>
        <dbReference type="ARBA" id="ARBA00022679"/>
    </source>
</evidence>
<dbReference type="Proteomes" id="UP000590460">
    <property type="component" value="Unassembled WGS sequence"/>
</dbReference>
<evidence type="ECO:0000256" key="11">
    <source>
        <dbReference type="ARBA" id="ARBA00023264"/>
    </source>
</evidence>
<keyword evidence="4 12" id="KW-0808">Transferase</keyword>
<keyword evidence="11 12" id="KW-1208">Phospholipid metabolism</keyword>
<dbReference type="InterPro" id="IPR022924">
    <property type="entry name" value="Cardiolipin_synthase"/>
</dbReference>
<feature type="active site" evidence="12">
    <location>
        <position position="224"/>
    </location>
</feature>
<comment type="function">
    <text evidence="12">Catalyzes the reversible phosphatidyl group transfer from one phosphatidylglycerol molecule to another to form cardiolipin (CL) (diphosphatidylglycerol) and glycerol.</text>
</comment>
<evidence type="ECO:0000256" key="6">
    <source>
        <dbReference type="ARBA" id="ARBA00022737"/>
    </source>
</evidence>
<dbReference type="EMBL" id="JAAXPO010000003">
    <property type="protein sequence ID" value="NKZ18191.1"/>
    <property type="molecule type" value="Genomic_DNA"/>
</dbReference>
<dbReference type="HAMAP" id="MF_01916">
    <property type="entry name" value="Cardiolipin_synth_Cls"/>
    <property type="match status" value="1"/>
</dbReference>
<keyword evidence="6" id="KW-0677">Repeat</keyword>
<evidence type="ECO:0000256" key="10">
    <source>
        <dbReference type="ARBA" id="ARBA00023209"/>
    </source>
</evidence>
<dbReference type="GO" id="GO:0005886">
    <property type="term" value="C:plasma membrane"/>
    <property type="evidence" value="ECO:0007669"/>
    <property type="project" value="UniProtKB-SubCell"/>
</dbReference>
<dbReference type="GO" id="GO:0008808">
    <property type="term" value="F:cardiolipin synthase activity"/>
    <property type="evidence" value="ECO:0007669"/>
    <property type="project" value="UniProtKB-UniRule"/>
</dbReference>
<feature type="domain" description="PLD phosphodiesterase" evidence="14">
    <location>
        <begin position="217"/>
        <end position="244"/>
    </location>
</feature>
<sequence>MLRDSLWIIILLLLVVNTLGAIITVFSQKRDIATIWAWLLVLIMLPVVGFAIFFFVGSRISDKRIFRLRTQEQRGLEQIADNQRQQLEAIEQLLPIPDSAAELANLFLRTDEAVLTRGNAIQIYTNGADKFTAMFDDIRQATHHIHLEYFTIYDDKIGNQLVDLLTQKAREGVEVRVIFDQFGSHGQHHDMYKRLRDAGGVVAPFLMRSFQLLTVRFNFRNHRKIAIIDGQIGYIGGFNVGDQYLGKFKKFGHWRDTHIRIEGDAVLSLESRFLMDWNATAEDNELLVDTADYFPEIKQLPGRSMVQIVSSGPDNDLKQIKQGFMRMFASARSEITIQTPYFIPDAAVLETLEIAVMSGVRVRLMIPNKPDHPFVYRATQYYAQELLAIGAEVYRYDGGFLHSKVVIIDHEIGTVGSANMDIRSFSLNFEANAFAYDPEFAGQLEALFEQDILDSTKLTIEDFENQSFWMNFIQKFSRLFSPIL</sequence>
<comment type="subcellular location">
    <subcellularLocation>
        <location evidence="1 12">Cell membrane</location>
        <topology evidence="1 12">Multi-pass membrane protein</topology>
    </subcellularLocation>
</comment>
<dbReference type="FunFam" id="3.30.870.10:FF:000014">
    <property type="entry name" value="Cardiolipin synthase"/>
    <property type="match status" value="1"/>
</dbReference>
<feature type="active site" evidence="12">
    <location>
        <position position="222"/>
    </location>
</feature>
<dbReference type="InterPro" id="IPR025202">
    <property type="entry name" value="PLD-like_dom"/>
</dbReference>
<reference evidence="15 16" key="1">
    <citation type="submission" date="2020-04" db="EMBL/GenBank/DDBJ databases">
        <title>MicrobeNet Type strains.</title>
        <authorList>
            <person name="Nicholson A.C."/>
        </authorList>
    </citation>
    <scope>NUCLEOTIDE SEQUENCE [LARGE SCALE GENOMIC DNA]</scope>
    <source>
        <strain evidence="15 16">CCUG 54536</strain>
    </source>
</reference>
<feature type="transmembrane region" description="Helical" evidence="12">
    <location>
        <begin position="6"/>
        <end position="26"/>
    </location>
</feature>
<name>A0A846ZG37_9LACO</name>
<dbReference type="SMART" id="SM00155">
    <property type="entry name" value="PLDc"/>
    <property type="match status" value="2"/>
</dbReference>
<keyword evidence="8 12" id="KW-0443">Lipid metabolism</keyword>
<evidence type="ECO:0000256" key="5">
    <source>
        <dbReference type="ARBA" id="ARBA00022692"/>
    </source>
</evidence>
<dbReference type="InterPro" id="IPR030874">
    <property type="entry name" value="Cardiolipin_synth_Firmi"/>
</dbReference>
<dbReference type="CDD" id="cd09110">
    <property type="entry name" value="PLDc_CLS_1"/>
    <property type="match status" value="1"/>
</dbReference>
<accession>A0A846ZG37</accession>
<dbReference type="Pfam" id="PF13091">
    <property type="entry name" value="PLDc_2"/>
    <property type="match status" value="2"/>
</dbReference>
<feature type="transmembrane region" description="Helical" evidence="12">
    <location>
        <begin position="33"/>
        <end position="56"/>
    </location>
</feature>
<evidence type="ECO:0000256" key="13">
    <source>
        <dbReference type="NCBIfam" id="TIGR04265"/>
    </source>
</evidence>
<keyword evidence="9 12" id="KW-0472">Membrane</keyword>
<evidence type="ECO:0000256" key="12">
    <source>
        <dbReference type="HAMAP-Rule" id="MF_01916"/>
    </source>
</evidence>
<dbReference type="AlphaFoldDB" id="A0A846ZG37"/>
<keyword evidence="7 12" id="KW-1133">Transmembrane helix</keyword>
<evidence type="ECO:0000256" key="3">
    <source>
        <dbReference type="ARBA" id="ARBA00022516"/>
    </source>
</evidence>
<evidence type="ECO:0000256" key="2">
    <source>
        <dbReference type="ARBA" id="ARBA00022475"/>
    </source>
</evidence>
<feature type="active site" evidence="12">
    <location>
        <position position="402"/>
    </location>
</feature>
<dbReference type="NCBIfam" id="TIGR04265">
    <property type="entry name" value="bac_cardiolipin"/>
    <property type="match status" value="1"/>
</dbReference>
<feature type="active site" evidence="12">
    <location>
        <position position="229"/>
    </location>
</feature>
<dbReference type="InterPro" id="IPR001736">
    <property type="entry name" value="PLipase_D/transphosphatidylase"/>
</dbReference>
<dbReference type="PROSITE" id="PS50035">
    <property type="entry name" value="PLD"/>
    <property type="match status" value="2"/>
</dbReference>
<dbReference type="CDD" id="cd09112">
    <property type="entry name" value="PLDc_CLS_2"/>
    <property type="match status" value="1"/>
</dbReference>
<evidence type="ECO:0000256" key="9">
    <source>
        <dbReference type="ARBA" id="ARBA00023136"/>
    </source>
</evidence>
<organism evidence="15 16">
    <name type="scientific">Leuconostoc holzapfelii</name>
    <dbReference type="NCBI Taxonomy" id="434464"/>
    <lineage>
        <taxon>Bacteria</taxon>
        <taxon>Bacillati</taxon>
        <taxon>Bacillota</taxon>
        <taxon>Bacilli</taxon>
        <taxon>Lactobacillales</taxon>
        <taxon>Lactobacillaceae</taxon>
        <taxon>Leuconostoc</taxon>
    </lineage>
</organism>
<dbReference type="EC" id="2.7.8.-" evidence="12 13"/>
<evidence type="ECO:0000259" key="14">
    <source>
        <dbReference type="PROSITE" id="PS50035"/>
    </source>
</evidence>
<feature type="active site" evidence="12">
    <location>
        <position position="409"/>
    </location>
</feature>
<keyword evidence="10 12" id="KW-0594">Phospholipid biosynthesis</keyword>
<proteinExistence type="inferred from homology"/>
<dbReference type="RefSeq" id="WP_168676245.1">
    <property type="nucleotide sequence ID" value="NZ_BPKV01000004.1"/>
</dbReference>
<comment type="caution">
    <text evidence="15">The sequence shown here is derived from an EMBL/GenBank/DDBJ whole genome shotgun (WGS) entry which is preliminary data.</text>
</comment>
<evidence type="ECO:0000313" key="16">
    <source>
        <dbReference type="Proteomes" id="UP000590460"/>
    </source>
</evidence>
<comment type="similarity">
    <text evidence="12">Belongs to the phospholipase D family. Cardiolipin synthase subfamily.</text>
</comment>
<keyword evidence="3 12" id="KW-0444">Lipid biosynthesis</keyword>
<dbReference type="Gene3D" id="3.30.870.10">
    <property type="entry name" value="Endonuclease Chain A"/>
    <property type="match status" value="2"/>
</dbReference>
<comment type="catalytic activity">
    <reaction evidence="12">
        <text>2 a 1,2-diacyl-sn-glycero-3-phospho-(1'-sn-glycerol) = a cardiolipin + glycerol</text>
        <dbReference type="Rhea" id="RHEA:31451"/>
        <dbReference type="ChEBI" id="CHEBI:17754"/>
        <dbReference type="ChEBI" id="CHEBI:62237"/>
        <dbReference type="ChEBI" id="CHEBI:64716"/>
    </reaction>
</comment>
<feature type="domain" description="PLD phosphodiesterase" evidence="14">
    <location>
        <begin position="397"/>
        <end position="424"/>
    </location>
</feature>
<keyword evidence="2 12" id="KW-1003">Cell membrane</keyword>
<protein>
    <recommendedName>
        <fullName evidence="12 13">Cardiolipin synthase</fullName>
        <shortName evidence="12">CL synthase</shortName>
        <ecNumber evidence="12 13">2.7.8.-</ecNumber>
    </recommendedName>
</protein>
<feature type="active site" evidence="12">
    <location>
        <position position="404"/>
    </location>
</feature>
<dbReference type="InterPro" id="IPR027379">
    <property type="entry name" value="CLS_N"/>
</dbReference>
<gene>
    <name evidence="15" type="primary">cls</name>
    <name evidence="15" type="ORF">HF966_03260</name>
</gene>
<dbReference type="SUPFAM" id="SSF56024">
    <property type="entry name" value="Phospholipase D/nuclease"/>
    <property type="match status" value="2"/>
</dbReference>
<evidence type="ECO:0000256" key="8">
    <source>
        <dbReference type="ARBA" id="ARBA00023098"/>
    </source>
</evidence>
<dbReference type="PANTHER" id="PTHR21248:SF22">
    <property type="entry name" value="PHOSPHOLIPASE D"/>
    <property type="match status" value="1"/>
</dbReference>
<evidence type="ECO:0000313" key="15">
    <source>
        <dbReference type="EMBL" id="NKZ18191.1"/>
    </source>
</evidence>
<dbReference type="Pfam" id="PF13396">
    <property type="entry name" value="PLDc_N"/>
    <property type="match status" value="1"/>
</dbReference>
<evidence type="ECO:0000256" key="1">
    <source>
        <dbReference type="ARBA" id="ARBA00004651"/>
    </source>
</evidence>